<dbReference type="AlphaFoldDB" id="A0A0F9EHF0"/>
<reference evidence="2" key="1">
    <citation type="journal article" date="2015" name="Nature">
        <title>Complex archaea that bridge the gap between prokaryotes and eukaryotes.</title>
        <authorList>
            <person name="Spang A."/>
            <person name="Saw J.H."/>
            <person name="Jorgensen S.L."/>
            <person name="Zaremba-Niedzwiedzka K."/>
            <person name="Martijn J."/>
            <person name="Lind A.E."/>
            <person name="van Eijk R."/>
            <person name="Schleper C."/>
            <person name="Guy L."/>
            <person name="Ettema T.J."/>
        </authorList>
    </citation>
    <scope>NUCLEOTIDE SEQUENCE</scope>
</reference>
<organism evidence="2">
    <name type="scientific">marine sediment metagenome</name>
    <dbReference type="NCBI Taxonomy" id="412755"/>
    <lineage>
        <taxon>unclassified sequences</taxon>
        <taxon>metagenomes</taxon>
        <taxon>ecological metagenomes</taxon>
    </lineage>
</organism>
<evidence type="ECO:0000313" key="2">
    <source>
        <dbReference type="EMBL" id="KKL73528.1"/>
    </source>
</evidence>
<sequence>MLNFDRSLHEIYQLYPNLKFCGEPRNAILGISDDLLNYVLSILKADPILTPGVPITKWSELLSILNSHWILPLLYWHVARLPDEFRPPGPVLGRMRKVFLMENEHIALKDSICWLVLCLVLAMLLRIKGYGFW</sequence>
<comment type="caution">
    <text evidence="2">The sequence shown here is derived from an EMBL/GenBank/DDBJ whole genome shotgun (WGS) entry which is preliminary data.</text>
</comment>
<name>A0A0F9EHF0_9ZZZZ</name>
<accession>A0A0F9EHF0</accession>
<proteinExistence type="predicted"/>
<evidence type="ECO:0000256" key="1">
    <source>
        <dbReference type="SAM" id="Phobius"/>
    </source>
</evidence>
<keyword evidence="1" id="KW-0812">Transmembrane</keyword>
<keyword evidence="1" id="KW-1133">Transmembrane helix</keyword>
<keyword evidence="1" id="KW-0472">Membrane</keyword>
<feature type="transmembrane region" description="Helical" evidence="1">
    <location>
        <begin position="106"/>
        <end position="127"/>
    </location>
</feature>
<gene>
    <name evidence="2" type="ORF">LCGC14_2073980</name>
</gene>
<dbReference type="EMBL" id="LAZR01024932">
    <property type="protein sequence ID" value="KKL73528.1"/>
    <property type="molecule type" value="Genomic_DNA"/>
</dbReference>
<protein>
    <submittedName>
        <fullName evidence="2">Uncharacterized protein</fullName>
    </submittedName>
</protein>